<dbReference type="InterPro" id="IPR036457">
    <property type="entry name" value="PPM-type-like_dom_sf"/>
</dbReference>
<evidence type="ECO:0000256" key="1">
    <source>
        <dbReference type="ARBA" id="ARBA00022801"/>
    </source>
</evidence>
<dbReference type="AlphaFoldDB" id="A0AAT9HKP7"/>
<evidence type="ECO:0000259" key="3">
    <source>
        <dbReference type="Pfam" id="PF07228"/>
    </source>
</evidence>
<accession>A0AAT9HKP7</accession>
<feature type="region of interest" description="Disordered" evidence="2">
    <location>
        <begin position="179"/>
        <end position="221"/>
    </location>
</feature>
<evidence type="ECO:0000256" key="2">
    <source>
        <dbReference type="SAM" id="MobiDB-lite"/>
    </source>
</evidence>
<dbReference type="Gene3D" id="3.60.40.10">
    <property type="entry name" value="PPM-type phosphatase domain"/>
    <property type="match status" value="1"/>
</dbReference>
<dbReference type="PANTHER" id="PTHR43156:SF2">
    <property type="entry name" value="STAGE II SPORULATION PROTEIN E"/>
    <property type="match status" value="1"/>
</dbReference>
<feature type="compositionally biased region" description="Basic and acidic residues" evidence="2">
    <location>
        <begin position="116"/>
        <end position="125"/>
    </location>
</feature>
<dbReference type="PANTHER" id="PTHR43156">
    <property type="entry name" value="STAGE II SPORULATION PROTEIN E-RELATED"/>
    <property type="match status" value="1"/>
</dbReference>
<protein>
    <recommendedName>
        <fullName evidence="3">PPM-type phosphatase domain-containing protein</fullName>
    </recommendedName>
</protein>
<evidence type="ECO:0000313" key="4">
    <source>
        <dbReference type="EMBL" id="BFO17995.1"/>
    </source>
</evidence>
<reference evidence="4" key="2">
    <citation type="submission" date="2024-07" db="EMBL/GenBank/DDBJ databases">
        <title>Streptomyces haneummycinica sp. nov., a new antibiotic-producing actinobacterium isolated from marine sediment.</title>
        <authorList>
            <person name="Uemura M."/>
            <person name="Hamada M."/>
            <person name="Hirano S."/>
            <person name="Kobayashi K."/>
            <person name="Ohshiro T."/>
            <person name="Kobayashi T."/>
            <person name="Terahara T."/>
        </authorList>
    </citation>
    <scope>NUCLEOTIDE SEQUENCE</scope>
    <source>
        <strain evidence="4">KM77-8</strain>
    </source>
</reference>
<proteinExistence type="predicted"/>
<dbReference type="GO" id="GO:0016791">
    <property type="term" value="F:phosphatase activity"/>
    <property type="evidence" value="ECO:0007669"/>
    <property type="project" value="TreeGrafter"/>
</dbReference>
<sequence>MLPDDSVGIMIGDVGGHDLRAAAAMAQTRSMLRALFYDRRTPPSGVLTQLDRTLQATAGIPVTTACLARVEPGETGWLLRWSSAGHLPPLLIGPERETEYLYAEPGLPLGVSTGEPRPDHTRELPRGPCCCSSPTGSWNTRPTPSTRAWPRSPVSPSPTSHGRCRNSCGRWRTVIPETAGTTWRSSLSASPRTARLNPSGAGRHRPPEPSRGRTSPPPERACSGLRPLAVVGPVLAACLLLPAPLRGHARLPRVVRP</sequence>
<feature type="domain" description="PPM-type phosphatase" evidence="3">
    <location>
        <begin position="3"/>
        <end position="127"/>
    </location>
</feature>
<keyword evidence="1" id="KW-0378">Hydrolase</keyword>
<feature type="compositionally biased region" description="Polar residues" evidence="2">
    <location>
        <begin position="133"/>
        <end position="146"/>
    </location>
</feature>
<name>A0AAT9HKP7_9ACTN</name>
<dbReference type="InterPro" id="IPR052016">
    <property type="entry name" value="Bact_Sigma-Reg"/>
</dbReference>
<organism evidence="4">
    <name type="scientific">Streptomyces haneummycinicus</name>
    <dbReference type="NCBI Taxonomy" id="3074435"/>
    <lineage>
        <taxon>Bacteria</taxon>
        <taxon>Bacillati</taxon>
        <taxon>Actinomycetota</taxon>
        <taxon>Actinomycetes</taxon>
        <taxon>Kitasatosporales</taxon>
        <taxon>Streptomycetaceae</taxon>
        <taxon>Streptomyces</taxon>
    </lineage>
</organism>
<dbReference type="InterPro" id="IPR001932">
    <property type="entry name" value="PPM-type_phosphatase-like_dom"/>
</dbReference>
<dbReference type="Pfam" id="PF07228">
    <property type="entry name" value="SpoIIE"/>
    <property type="match status" value="1"/>
</dbReference>
<gene>
    <name evidence="4" type="ORF">SHKM778_43830</name>
</gene>
<feature type="region of interest" description="Disordered" evidence="2">
    <location>
        <begin position="110"/>
        <end position="166"/>
    </location>
</feature>
<feature type="compositionally biased region" description="Polar residues" evidence="2">
    <location>
        <begin position="179"/>
        <end position="191"/>
    </location>
</feature>
<reference evidence="4" key="1">
    <citation type="submission" date="2024-06" db="EMBL/GenBank/DDBJ databases">
        <authorList>
            <consortium name="consrtm"/>
            <person name="Uemura M."/>
            <person name="Terahara T."/>
        </authorList>
    </citation>
    <scope>NUCLEOTIDE SEQUENCE</scope>
    <source>
        <strain evidence="4">KM77-8</strain>
    </source>
</reference>
<dbReference type="EMBL" id="AP035768">
    <property type="protein sequence ID" value="BFO17995.1"/>
    <property type="molecule type" value="Genomic_DNA"/>
</dbReference>